<dbReference type="EMBL" id="PVTE01000004">
    <property type="protein sequence ID" value="PRY42941.1"/>
    <property type="molecule type" value="Genomic_DNA"/>
</dbReference>
<keyword evidence="3" id="KW-1185">Reference proteome</keyword>
<evidence type="ECO:0000256" key="1">
    <source>
        <dbReference type="SAM" id="Phobius"/>
    </source>
</evidence>
<dbReference type="Proteomes" id="UP000238375">
    <property type="component" value="Unassembled WGS sequence"/>
</dbReference>
<dbReference type="AlphaFoldDB" id="A0A2T0TBB1"/>
<reference evidence="2 3" key="1">
    <citation type="submission" date="2018-03" db="EMBL/GenBank/DDBJ databases">
        <title>Genomic Encyclopedia of Archaeal and Bacterial Type Strains, Phase II (KMG-II): from individual species to whole genera.</title>
        <authorList>
            <person name="Goeker M."/>
        </authorList>
    </citation>
    <scope>NUCLEOTIDE SEQUENCE [LARGE SCALE GENOMIC DNA]</scope>
    <source>
        <strain evidence="2 3">DSM 28354</strain>
    </source>
</reference>
<proteinExistence type="predicted"/>
<keyword evidence="1" id="KW-0812">Transmembrane</keyword>
<feature type="transmembrane region" description="Helical" evidence="1">
    <location>
        <begin position="30"/>
        <end position="49"/>
    </location>
</feature>
<feature type="transmembrane region" description="Helical" evidence="1">
    <location>
        <begin position="93"/>
        <end position="112"/>
    </location>
</feature>
<comment type="caution">
    <text evidence="2">The sequence shown here is derived from an EMBL/GenBank/DDBJ whole genome shotgun (WGS) entry which is preliminary data.</text>
</comment>
<evidence type="ECO:0000313" key="3">
    <source>
        <dbReference type="Proteomes" id="UP000238375"/>
    </source>
</evidence>
<keyword evidence="1" id="KW-1133">Transmembrane helix</keyword>
<name>A0A2T0TBB1_9BACT</name>
<gene>
    <name evidence="2" type="ORF">CLV58_10470</name>
</gene>
<sequence>MLRTALVTIVLAIVFFVAERYMQVAWLHPSWKAMLVFFISVSFLLHRLVDLGLQGDREQFVPMYLGATVARLVLSLAFVGFFLYRGVADRRTFVFDFLVLYIFYTSFEIWTVSRNLRRDS</sequence>
<organism evidence="2 3">
    <name type="scientific">Spirosoma oryzae</name>
    <dbReference type="NCBI Taxonomy" id="1469603"/>
    <lineage>
        <taxon>Bacteria</taxon>
        <taxon>Pseudomonadati</taxon>
        <taxon>Bacteroidota</taxon>
        <taxon>Cytophagia</taxon>
        <taxon>Cytophagales</taxon>
        <taxon>Cytophagaceae</taxon>
        <taxon>Spirosoma</taxon>
    </lineage>
</organism>
<feature type="transmembrane region" description="Helical" evidence="1">
    <location>
        <begin position="61"/>
        <end position="87"/>
    </location>
</feature>
<accession>A0A2T0TBB1</accession>
<evidence type="ECO:0000313" key="2">
    <source>
        <dbReference type="EMBL" id="PRY42941.1"/>
    </source>
</evidence>
<protein>
    <submittedName>
        <fullName evidence="2">Uncharacterized protein</fullName>
    </submittedName>
</protein>
<keyword evidence="1" id="KW-0472">Membrane</keyword>
<dbReference type="RefSeq" id="WP_106136814.1">
    <property type="nucleotide sequence ID" value="NZ_PVTE01000004.1"/>
</dbReference>
<dbReference type="OrthoDB" id="981547at2"/>